<dbReference type="Proteomes" id="UP000799750">
    <property type="component" value="Unassembled WGS sequence"/>
</dbReference>
<keyword evidence="1" id="KW-0539">Nucleus</keyword>
<name>A0A6A6QFT7_9PEZI</name>
<gene>
    <name evidence="3" type="ORF">BU16DRAFT_136300</name>
</gene>
<evidence type="ECO:0000256" key="1">
    <source>
        <dbReference type="ARBA" id="ARBA00023242"/>
    </source>
</evidence>
<evidence type="ECO:0000313" key="3">
    <source>
        <dbReference type="EMBL" id="KAF2490866.1"/>
    </source>
</evidence>
<organism evidence="3 4">
    <name type="scientific">Lophium mytilinum</name>
    <dbReference type="NCBI Taxonomy" id="390894"/>
    <lineage>
        <taxon>Eukaryota</taxon>
        <taxon>Fungi</taxon>
        <taxon>Dikarya</taxon>
        <taxon>Ascomycota</taxon>
        <taxon>Pezizomycotina</taxon>
        <taxon>Dothideomycetes</taxon>
        <taxon>Pleosporomycetidae</taxon>
        <taxon>Mytilinidiales</taxon>
        <taxon>Mytilinidiaceae</taxon>
        <taxon>Lophium</taxon>
    </lineage>
</organism>
<keyword evidence="4" id="KW-1185">Reference proteome</keyword>
<dbReference type="Pfam" id="PF11951">
    <property type="entry name" value="Fungal_trans_2"/>
    <property type="match status" value="1"/>
</dbReference>
<dbReference type="InterPro" id="IPR021858">
    <property type="entry name" value="Fun_TF"/>
</dbReference>
<dbReference type="InterPro" id="IPR001138">
    <property type="entry name" value="Zn2Cys6_DnaBD"/>
</dbReference>
<dbReference type="PANTHER" id="PTHR38111">
    <property type="entry name" value="ZN(2)-C6 FUNGAL-TYPE DOMAIN-CONTAINING PROTEIN-RELATED"/>
    <property type="match status" value="1"/>
</dbReference>
<sequence>MVGVAGRSKACKNCTKRRVKCDETRPICKRCLKAKLTCGDWPPSLTVIQFEGHTKRQQQTPELKQKSPMVEESALEVTRFSDPLSPWSRIMIPSDDIFVNYTWAHLLRSSDQMDQTVVPGVDRTLSDQCFLALATSYFGNEHCEQGLVQRGFRRYSSALKGLHEALCDVSKSKTYDVLESVIVMALFEMLMSDSSDGWIAHSLGLERLMELRGPESFRKLPDRAILQTSRPTVIFAAIVLHKSTILSNTRWKTIPWDENPSQKDPFQYLVDILADCPQLLVLKDHMYASKATEEAQTLASELEEHTQTLLAQLEIWKASWDASQGDYYSETPVTSSAPSLLSPNGPPIPFWTTNYQYNTLRQANAMAMYNAAIILLLKILQELTYSCTLPSTAQLLDRMYTAGIEICRSAEYHLQVMREGAGSFYILFPLRMAWDAVGKVEPAIGVWLTDVLQQVQSGAVGRWAIAGYLLNINAPAPEPEQERITES</sequence>
<dbReference type="InterPro" id="IPR053178">
    <property type="entry name" value="Osmoadaptation_assoc"/>
</dbReference>
<accession>A0A6A6QFT7</accession>
<dbReference type="InterPro" id="IPR036864">
    <property type="entry name" value="Zn2-C6_fun-type_DNA-bd_sf"/>
</dbReference>
<dbReference type="AlphaFoldDB" id="A0A6A6QFT7"/>
<dbReference type="OrthoDB" id="5126878at2759"/>
<protein>
    <recommendedName>
        <fullName evidence="2">Zn(2)-C6 fungal-type domain-containing protein</fullName>
    </recommendedName>
</protein>
<evidence type="ECO:0000259" key="2">
    <source>
        <dbReference type="PROSITE" id="PS50048"/>
    </source>
</evidence>
<proteinExistence type="predicted"/>
<dbReference type="EMBL" id="MU004196">
    <property type="protein sequence ID" value="KAF2490866.1"/>
    <property type="molecule type" value="Genomic_DNA"/>
</dbReference>
<dbReference type="Gene3D" id="4.10.240.10">
    <property type="entry name" value="Zn(2)-C6 fungal-type DNA-binding domain"/>
    <property type="match status" value="1"/>
</dbReference>
<dbReference type="PANTHER" id="PTHR38111:SF2">
    <property type="entry name" value="FINGER DOMAIN PROTEIN, PUTATIVE (AFU_ORTHOLOGUE AFUA_1G01560)-RELATED"/>
    <property type="match status" value="1"/>
</dbReference>
<dbReference type="Pfam" id="PF00172">
    <property type="entry name" value="Zn_clus"/>
    <property type="match status" value="1"/>
</dbReference>
<feature type="domain" description="Zn(2)-C6 fungal-type" evidence="2">
    <location>
        <begin position="10"/>
        <end position="38"/>
    </location>
</feature>
<evidence type="ECO:0000313" key="4">
    <source>
        <dbReference type="Proteomes" id="UP000799750"/>
    </source>
</evidence>
<reference evidence="3" key="1">
    <citation type="journal article" date="2020" name="Stud. Mycol.">
        <title>101 Dothideomycetes genomes: a test case for predicting lifestyles and emergence of pathogens.</title>
        <authorList>
            <person name="Haridas S."/>
            <person name="Albert R."/>
            <person name="Binder M."/>
            <person name="Bloem J."/>
            <person name="Labutti K."/>
            <person name="Salamov A."/>
            <person name="Andreopoulos B."/>
            <person name="Baker S."/>
            <person name="Barry K."/>
            <person name="Bills G."/>
            <person name="Bluhm B."/>
            <person name="Cannon C."/>
            <person name="Castanera R."/>
            <person name="Culley D."/>
            <person name="Daum C."/>
            <person name="Ezra D."/>
            <person name="Gonzalez J."/>
            <person name="Henrissat B."/>
            <person name="Kuo A."/>
            <person name="Liang C."/>
            <person name="Lipzen A."/>
            <person name="Lutzoni F."/>
            <person name="Magnuson J."/>
            <person name="Mondo S."/>
            <person name="Nolan M."/>
            <person name="Ohm R."/>
            <person name="Pangilinan J."/>
            <person name="Park H.-J."/>
            <person name="Ramirez L."/>
            <person name="Alfaro M."/>
            <person name="Sun H."/>
            <person name="Tritt A."/>
            <person name="Yoshinaga Y."/>
            <person name="Zwiers L.-H."/>
            <person name="Turgeon B."/>
            <person name="Goodwin S."/>
            <person name="Spatafora J."/>
            <person name="Crous P."/>
            <person name="Grigoriev I."/>
        </authorList>
    </citation>
    <scope>NUCLEOTIDE SEQUENCE</scope>
    <source>
        <strain evidence="3">CBS 269.34</strain>
    </source>
</reference>
<dbReference type="PROSITE" id="PS50048">
    <property type="entry name" value="ZN2_CY6_FUNGAL_2"/>
    <property type="match status" value="1"/>
</dbReference>
<dbReference type="CDD" id="cd00067">
    <property type="entry name" value="GAL4"/>
    <property type="match status" value="1"/>
</dbReference>
<dbReference type="SMART" id="SM00066">
    <property type="entry name" value="GAL4"/>
    <property type="match status" value="1"/>
</dbReference>
<dbReference type="PROSITE" id="PS00463">
    <property type="entry name" value="ZN2_CY6_FUNGAL_1"/>
    <property type="match status" value="1"/>
</dbReference>
<dbReference type="SUPFAM" id="SSF57701">
    <property type="entry name" value="Zn2/Cys6 DNA-binding domain"/>
    <property type="match status" value="1"/>
</dbReference>
<dbReference type="GO" id="GO:0000981">
    <property type="term" value="F:DNA-binding transcription factor activity, RNA polymerase II-specific"/>
    <property type="evidence" value="ECO:0007669"/>
    <property type="project" value="InterPro"/>
</dbReference>
<dbReference type="GO" id="GO:0008270">
    <property type="term" value="F:zinc ion binding"/>
    <property type="evidence" value="ECO:0007669"/>
    <property type="project" value="InterPro"/>
</dbReference>